<feature type="domain" description="SpaA-like prealbumin fold" evidence="10">
    <location>
        <begin position="1744"/>
        <end position="1831"/>
    </location>
</feature>
<dbReference type="InterPro" id="IPR041171">
    <property type="entry name" value="SDR_Ig"/>
</dbReference>
<feature type="domain" description="SpaA-like prealbumin fold" evidence="10">
    <location>
        <begin position="2410"/>
        <end position="2495"/>
    </location>
</feature>
<evidence type="ECO:0000256" key="3">
    <source>
        <dbReference type="ARBA" id="ARBA00022512"/>
    </source>
</evidence>
<evidence type="ECO:0000313" key="12">
    <source>
        <dbReference type="EMBL" id="GGE82877.1"/>
    </source>
</evidence>
<dbReference type="Pfam" id="PF17802">
    <property type="entry name" value="SpaA"/>
    <property type="match status" value="17"/>
</dbReference>
<keyword evidence="3" id="KW-0134">Cell wall</keyword>
<dbReference type="Gene3D" id="2.60.40.10">
    <property type="entry name" value="Immunoglobulins"/>
    <property type="match status" value="17"/>
</dbReference>
<evidence type="ECO:0000313" key="13">
    <source>
        <dbReference type="Proteomes" id="UP000605259"/>
    </source>
</evidence>
<feature type="domain" description="Collagen binding" evidence="9">
    <location>
        <begin position="377"/>
        <end position="505"/>
    </location>
</feature>
<protein>
    <recommendedName>
        <fullName evidence="14">Collagen-binding protein</fullName>
    </recommendedName>
</protein>
<feature type="domain" description="SpaA-like prealbumin fold" evidence="10">
    <location>
        <begin position="2220"/>
        <end position="2308"/>
    </location>
</feature>
<gene>
    <name evidence="12" type="ORF">GCM10007140_35530</name>
</gene>
<feature type="domain" description="SpaA-like prealbumin fold" evidence="10">
    <location>
        <begin position="1462"/>
        <end position="1548"/>
    </location>
</feature>
<keyword evidence="8" id="KW-0472">Membrane</keyword>
<dbReference type="Proteomes" id="UP000605259">
    <property type="component" value="Unassembled WGS sequence"/>
</dbReference>
<feature type="domain" description="SpaA-like prealbumin fold" evidence="10">
    <location>
        <begin position="1650"/>
        <end position="1739"/>
    </location>
</feature>
<dbReference type="Pfam" id="PF17961">
    <property type="entry name" value="Big_8"/>
    <property type="match status" value="2"/>
</dbReference>
<comment type="caution">
    <text evidence="12">The sequence shown here is derived from an EMBL/GenBank/DDBJ whole genome shotgun (WGS) entry which is preliminary data.</text>
</comment>
<evidence type="ECO:0000256" key="8">
    <source>
        <dbReference type="SAM" id="Phobius"/>
    </source>
</evidence>
<dbReference type="GO" id="GO:0007155">
    <property type="term" value="P:cell adhesion"/>
    <property type="evidence" value="ECO:0007669"/>
    <property type="project" value="InterPro"/>
</dbReference>
<keyword evidence="8" id="KW-0812">Transmembrane</keyword>
<dbReference type="SUPFAM" id="SSF49478">
    <property type="entry name" value="Cna protein B-type domain"/>
    <property type="match status" value="17"/>
</dbReference>
<feature type="transmembrane region" description="Helical" evidence="8">
    <location>
        <begin position="2725"/>
        <end position="2744"/>
    </location>
</feature>
<evidence type="ECO:0000259" key="9">
    <source>
        <dbReference type="Pfam" id="PF05737"/>
    </source>
</evidence>
<evidence type="ECO:0000256" key="5">
    <source>
        <dbReference type="ARBA" id="ARBA00022729"/>
    </source>
</evidence>
<dbReference type="Pfam" id="PF05737">
    <property type="entry name" value="Collagen_bind"/>
    <property type="match status" value="4"/>
</dbReference>
<dbReference type="RefSeq" id="WP_188389843.1">
    <property type="nucleotide sequence ID" value="NZ_BMFK01000005.1"/>
</dbReference>
<organism evidence="12 13">
    <name type="scientific">Priestia taiwanensis</name>
    <dbReference type="NCBI Taxonomy" id="1347902"/>
    <lineage>
        <taxon>Bacteria</taxon>
        <taxon>Bacillati</taxon>
        <taxon>Bacillota</taxon>
        <taxon>Bacilli</taxon>
        <taxon>Bacillales</taxon>
        <taxon>Bacillaceae</taxon>
        <taxon>Priestia</taxon>
    </lineage>
</organism>
<keyword evidence="8" id="KW-1133">Transmembrane helix</keyword>
<evidence type="ECO:0000256" key="6">
    <source>
        <dbReference type="ARBA" id="ARBA00023088"/>
    </source>
</evidence>
<keyword evidence="6" id="KW-0572">Peptidoglycan-anchor</keyword>
<feature type="domain" description="SpaA-like prealbumin fold" evidence="10">
    <location>
        <begin position="1838"/>
        <end position="1923"/>
    </location>
</feature>
<comment type="subcellular location">
    <subcellularLocation>
        <location evidence="1">Secreted</location>
        <location evidence="1">Cell wall</location>
        <topology evidence="1">Peptidoglycan-anchor</topology>
    </subcellularLocation>
</comment>
<dbReference type="Gene3D" id="2.60.40.1280">
    <property type="match status" value="2"/>
</dbReference>
<keyword evidence="4" id="KW-0964">Secreted</keyword>
<accession>A0A917AYR9</accession>
<dbReference type="PANTHER" id="PTHR36108">
    <property type="entry name" value="COLOSSIN-B-RELATED"/>
    <property type="match status" value="1"/>
</dbReference>
<keyword evidence="5" id="KW-0732">Signal</keyword>
<dbReference type="PANTHER" id="PTHR36108:SF13">
    <property type="entry name" value="COLOSSIN-B-RELATED"/>
    <property type="match status" value="1"/>
</dbReference>
<dbReference type="InterPro" id="IPR008456">
    <property type="entry name" value="Collagen-bd_dom"/>
</dbReference>
<feature type="domain" description="SpaA-like prealbumin fold" evidence="10">
    <location>
        <begin position="1370"/>
        <end position="1458"/>
    </location>
</feature>
<feature type="domain" description="SpaA-like prealbumin fold" evidence="10">
    <location>
        <begin position="1183"/>
        <end position="1265"/>
    </location>
</feature>
<dbReference type="InterPro" id="IPR008966">
    <property type="entry name" value="Adhesion_dom_sf"/>
</dbReference>
<dbReference type="NCBIfam" id="TIGR01167">
    <property type="entry name" value="LPXTG_anchor"/>
    <property type="match status" value="1"/>
</dbReference>
<feature type="region of interest" description="Disordered" evidence="7">
    <location>
        <begin position="187"/>
        <end position="224"/>
    </location>
</feature>
<dbReference type="EMBL" id="BMFK01000005">
    <property type="protein sequence ID" value="GGE82877.1"/>
    <property type="molecule type" value="Genomic_DNA"/>
</dbReference>
<feature type="domain" description="SpaA-like prealbumin fold" evidence="10">
    <location>
        <begin position="1092"/>
        <end position="1177"/>
    </location>
</feature>
<evidence type="ECO:0000256" key="4">
    <source>
        <dbReference type="ARBA" id="ARBA00022525"/>
    </source>
</evidence>
<evidence type="ECO:0000259" key="10">
    <source>
        <dbReference type="Pfam" id="PF17802"/>
    </source>
</evidence>
<feature type="domain" description="Collagen binding" evidence="9">
    <location>
        <begin position="794"/>
        <end position="923"/>
    </location>
</feature>
<reference evidence="12" key="1">
    <citation type="journal article" date="2014" name="Int. J. Syst. Evol. Microbiol.">
        <title>Complete genome sequence of Corynebacterium casei LMG S-19264T (=DSM 44701T), isolated from a smear-ripened cheese.</title>
        <authorList>
            <consortium name="US DOE Joint Genome Institute (JGI-PGF)"/>
            <person name="Walter F."/>
            <person name="Albersmeier A."/>
            <person name="Kalinowski J."/>
            <person name="Ruckert C."/>
        </authorList>
    </citation>
    <scope>NUCLEOTIDE SEQUENCE</scope>
    <source>
        <strain evidence="12">CGMCC 1.12698</strain>
    </source>
</reference>
<feature type="domain" description="SpaA-like prealbumin fold" evidence="10">
    <location>
        <begin position="2026"/>
        <end position="2117"/>
    </location>
</feature>
<feature type="domain" description="SpaA-like prealbumin fold" evidence="10">
    <location>
        <begin position="2597"/>
        <end position="2682"/>
    </location>
</feature>
<evidence type="ECO:0000259" key="11">
    <source>
        <dbReference type="Pfam" id="PF17961"/>
    </source>
</evidence>
<sequence>MHKKASSIVFIFILLSQTFLTSLGMPLTVQAMNGSPTIFTDVKLVDDKNDVIDAKKNQDKKVDQQATITVEYEWALEPLQAKEGDIYSFALPSELMVVKEQVGPLMTDQKVEVGSLRVGKDGKGKIQFTKAVEDITNARGTFSIQTQLDEKVASQKEVISLTFITVEGNKIIDIPLISEEIHSKSAKVEEGKQLTAQKENPEQKVEEKPELKPEEKPEEKKKEPVEITENILTNMVLKDEKDNIIDAEKNPDLLIKLGSKAKIEYEWELENNHGYVAGSTFTFKLPDLFEVHTDLKNEKLMLDGVQVGTFTVTTDRTVTMTFNEEIEKRSNVHGNIALWTEFKSVMDGNTEKDIVVPIKDGKVIKTPIRFQPKDVPSISKKGEPNKRYNATEITWTVDLNKQLKKIDQAVLRDPIEAGQALQANSIKVYELNVDIDGTVSEGNLIDPSEYEIGKINGQDFQLNFKSPTIRDAYRVVYKTDITDGEQKTFNNKATLSGQNFTEVSVDARVDVGRGTPLDKKSIEYDAKNQVIKWEVKYNYNEKTIAQQDAILKDLFSKSQHFVEGSLNIYKIPIDENGNEKPNEKELVPPHKYQLVPITTDVEDGFTIQFLEDISAAYKIEYKTKADERVFKEETVKNKVSTNGISKEGSQQIQQGILKKHNTTTNYKDKTTNWRITFNEDYHEMTNVKLTDVFPNKGLTLIPTTLKIIRDGNVTLKPGTDYVLDETNFTITFTHPITEKHEITYTTSFDYEARENKGEKKLPNKATLEWIDSSGRPQTKDATADFIPDNHTVSNGYKRGSYDATTKEITWNIGINYNLLKIKNATVEDFLLSDQELVPNSLKVYDMDINGQSNGGSNGKTELILDQDYTITEIQDKDGNKGFRISFLNEIDSPYDITYKTSLKGKHIQDVYRNTATLRDGDTTLTNLTADVPIPHGDVYVSKSGAQQKGQRLIDWKVEINYGQSEVHNAKLIDNPSPNQLLLEDTFHLYETTVDAAGKVTKGKELTKEQDYKLVIHTNDEGHQYFEVSFPNTINSAYMLEYQSYITASDNEQVTNEVSFEGEQIKTGKKDSQGSVTVKVTSGSGTGSGKTGALQIVKVDAATGEKLKGASFTLYNEDETIAIRKITTDAEGKAVIKNLLYGDYVLKEDMAPEGYVVSIGKQKINFTEAKSVHEIKNKKIIRAVELRKVDKHDKTLKLQGVKFNLLDDKGNIVRADLVTDEHGKIFIDELNPGTYKFVETQELEHYKKNPKEYEFTIEEKQTEIDIVTVENELISGAVELTKVDKDNGANPLTGASFNLLNSKGQTIRRGLPVDANGKLIISDLQPGEYSLVETKAPKDYVLDKTPIKFTIEKSQIEIVKVVAENELTPATIELTKVDKDDKAIKLAGAEFSLYSQDDTLLQSGLKTEDGGILSIPNLKPGTYKLIETKAPEHYELDGTPILFTVERGGAKVSVTAENKLTPGSVELTKVDADKNDITLVGAEFKVEDAAGNVVKEKVTTGENGKIEVTDLRPGIYKFIETKAPEHYTLDETPIEFEISKSQTEIKKVTAENKLIPGSAELTKVDKDKQEIVLKDAEFRVEDEAGNVVREKITTGDDGKVEVTDLRPGIYYFIETKAPIGYELDESPIKFVIEKGQTEKAVVEATNKIIPGSVELMKVDEDKQDVVLKDAVFKIVDKDGNVVREKVTTGENGKVEVTDLRPGTYYFIETIAPFGYELDTTSIEFVIEQEQKEIIRVKAENKIIPGAVELTKVDKDDHEMKLVGAEFKVVDEDGNVVKEKVTTGEGGKVEVTDLRPGTYKFIETKAPEHYTLDETPIEFDISKSQTEVKKVTAENKLISGAVELTKVDKDDYEVKLVGAEFKVVDEDGNVVKEKVTTGEGGKVEVTDLRPGRYKFIETKAPEHYTLDETPIEFEISKSQTEVKKVIAENKIIPGAVELTKVDKDDHEVRLVGAEFKIVDEDGNVVKEKVTTGEGGKVEVTDLRPGIYKLIETKAPEHYTLDETPIEFEISKSQTEVKKVIAENELVPGSVELTKIDQDDKKTPLEGAKFRLERKLKDGKVEVISKEEITDVDGKIKVENLTPGDYQFVETEAPTDYALNETPLGFEIVRSQQEMLHVSFENELARGAVQLIKVDSYDEAEKLQDAEFKLLDSTGKVVEPEIRKTDENGSIIVENLKPGNYTFIETKAPFGYELDDTEISFEVVRGQKEMLILPVHPNTLIPGTVELTKVSTHSNATLANAEFELQDSTGEAVVVEGKSTFITDENGKITVPGLRPGTYQFVETKAPNGYHLDTTPIVFTIDKGQIVTKAITAKNTLITGSVELTKVDKDNKEIKLQGVEFRLQDMAGNVLQSGLMTNEAGVIVISGLVPGDYQFVETKASFGYQLDGTPIKFTVVGSQETVVTVENELIPSEVELTKVDVENNEITLANAEFELQDQDGNTLATGFTTNDQGKIVVPNLKPGKYQFVETKAPFGYELDETPIEFVIEKGQTKATTVTAENELSTGTVELTKVDVENNEITLADAEFELQNQDGNTLATGFTTNDQGKIVVPNLKPGKYQFVETKAPFGYELDETPIEFVIEKGQTKATTVTAENKLSTGTVELTKVDRHNHEVVLAGAEFALQDGEGNILKSDLTTDKNGKIIVDGLKPGEYQFVETKAPTGYEIDVTQLRFTIEKGQTEHVTVIAENAKTSYPEEKEHKPDGETKDDEISPNKTPDGGLPNTSTNIFNMMLAGIGLLFLGVGFFFRRKKV</sequence>
<feature type="domain" description="SpaA-like prealbumin fold" evidence="10">
    <location>
        <begin position="2503"/>
        <end position="2589"/>
    </location>
</feature>
<evidence type="ECO:0000256" key="2">
    <source>
        <dbReference type="ARBA" id="ARBA00007257"/>
    </source>
</evidence>
<dbReference type="SUPFAM" id="SSF49401">
    <property type="entry name" value="Bacterial adhesins"/>
    <property type="match status" value="7"/>
</dbReference>
<feature type="domain" description="SpaA-like prealbumin fold" evidence="10">
    <location>
        <begin position="2317"/>
        <end position="2405"/>
    </location>
</feature>
<evidence type="ECO:0000256" key="7">
    <source>
        <dbReference type="SAM" id="MobiDB-lite"/>
    </source>
</evidence>
<feature type="domain" description="Collagen binding" evidence="9">
    <location>
        <begin position="523"/>
        <end position="644"/>
    </location>
</feature>
<dbReference type="InterPro" id="IPR041033">
    <property type="entry name" value="SpaA_PFL_dom_1"/>
</dbReference>
<evidence type="ECO:0008006" key="14">
    <source>
        <dbReference type="Google" id="ProtNLM"/>
    </source>
</evidence>
<name>A0A917AYR9_9BACI</name>
<dbReference type="GO" id="GO:0005518">
    <property type="term" value="F:collagen binding"/>
    <property type="evidence" value="ECO:0007669"/>
    <property type="project" value="InterPro"/>
</dbReference>
<keyword evidence="13" id="KW-1185">Reference proteome</keyword>
<feature type="domain" description="SpaA-like prealbumin fold" evidence="10">
    <location>
        <begin position="1932"/>
        <end position="2016"/>
    </location>
</feature>
<feature type="domain" description="SpaA-like prealbumin fold" evidence="10">
    <location>
        <begin position="1556"/>
        <end position="1641"/>
    </location>
</feature>
<comment type="similarity">
    <text evidence="2">Belongs to the serine-aspartate repeat-containing protein (SDr) family.</text>
</comment>
<feature type="domain" description="Collagen binding" evidence="9">
    <location>
        <begin position="940"/>
        <end position="1068"/>
    </location>
</feature>
<dbReference type="InterPro" id="IPR013783">
    <property type="entry name" value="Ig-like_fold"/>
</dbReference>
<evidence type="ECO:0000256" key="1">
    <source>
        <dbReference type="ARBA" id="ARBA00004168"/>
    </source>
</evidence>
<dbReference type="InterPro" id="IPR011252">
    <property type="entry name" value="Fibrogen-bd_dom1"/>
</dbReference>
<feature type="domain" description="SDR-like Ig" evidence="11">
    <location>
        <begin position="61"/>
        <end position="156"/>
    </location>
</feature>
<feature type="domain" description="SDR-like Ig" evidence="11">
    <location>
        <begin position="259"/>
        <end position="343"/>
    </location>
</feature>
<feature type="compositionally biased region" description="Basic and acidic residues" evidence="7">
    <location>
        <begin position="199"/>
        <end position="224"/>
    </location>
</feature>
<proteinExistence type="inferred from homology"/>
<feature type="domain" description="SpaA-like prealbumin fold" evidence="10">
    <location>
        <begin position="1275"/>
        <end position="1359"/>
    </location>
</feature>
<feature type="region of interest" description="Disordered" evidence="7">
    <location>
        <begin position="2684"/>
        <end position="2720"/>
    </location>
</feature>
<feature type="domain" description="SpaA-like prealbumin fold" evidence="10">
    <location>
        <begin position="2124"/>
        <end position="2203"/>
    </location>
</feature>
<feature type="compositionally biased region" description="Basic and acidic residues" evidence="7">
    <location>
        <begin position="2691"/>
        <end position="2709"/>
    </location>
</feature>
<dbReference type="Gene3D" id="2.60.40.740">
    <property type="match status" value="5"/>
</dbReference>
<reference evidence="12" key="2">
    <citation type="submission" date="2020-09" db="EMBL/GenBank/DDBJ databases">
        <authorList>
            <person name="Sun Q."/>
            <person name="Zhou Y."/>
        </authorList>
    </citation>
    <scope>NUCLEOTIDE SEQUENCE</scope>
    <source>
        <strain evidence="12">CGMCC 1.12698</strain>
    </source>
</reference>